<accession>A0A834W628</accession>
<evidence type="ECO:0000256" key="1">
    <source>
        <dbReference type="SAM" id="MobiDB-lite"/>
    </source>
</evidence>
<keyword evidence="3" id="KW-1185">Reference proteome</keyword>
<dbReference type="AlphaFoldDB" id="A0A834W628"/>
<dbReference type="GO" id="GO:0008233">
    <property type="term" value="F:peptidase activity"/>
    <property type="evidence" value="ECO:0007669"/>
    <property type="project" value="UniProtKB-KW"/>
</dbReference>
<feature type="region of interest" description="Disordered" evidence="1">
    <location>
        <begin position="85"/>
        <end position="110"/>
    </location>
</feature>
<dbReference type="GO" id="GO:0006508">
    <property type="term" value="P:proteolysis"/>
    <property type="evidence" value="ECO:0007669"/>
    <property type="project" value="UniProtKB-KW"/>
</dbReference>
<dbReference type="EMBL" id="JAAIUW010000010">
    <property type="protein sequence ID" value="KAF7811205.1"/>
    <property type="molecule type" value="Genomic_DNA"/>
</dbReference>
<comment type="caution">
    <text evidence="2">The sequence shown here is derived from an EMBL/GenBank/DDBJ whole genome shotgun (WGS) entry which is preliminary data.</text>
</comment>
<organism evidence="2 3">
    <name type="scientific">Senna tora</name>
    <dbReference type="NCBI Taxonomy" id="362788"/>
    <lineage>
        <taxon>Eukaryota</taxon>
        <taxon>Viridiplantae</taxon>
        <taxon>Streptophyta</taxon>
        <taxon>Embryophyta</taxon>
        <taxon>Tracheophyta</taxon>
        <taxon>Spermatophyta</taxon>
        <taxon>Magnoliopsida</taxon>
        <taxon>eudicotyledons</taxon>
        <taxon>Gunneridae</taxon>
        <taxon>Pentapetalae</taxon>
        <taxon>rosids</taxon>
        <taxon>fabids</taxon>
        <taxon>Fabales</taxon>
        <taxon>Fabaceae</taxon>
        <taxon>Caesalpinioideae</taxon>
        <taxon>Cassia clade</taxon>
        <taxon>Senna</taxon>
    </lineage>
</organism>
<name>A0A834W628_9FABA</name>
<keyword evidence="2" id="KW-0645">Protease</keyword>
<keyword evidence="2" id="KW-0378">Hydrolase</keyword>
<proteinExistence type="predicted"/>
<protein>
    <submittedName>
        <fullName evidence="2">Subtilisin-like protease SBT2.4</fullName>
    </submittedName>
</protein>
<sequence>MYSGVLGNLPSILTASFANTNLCRIDPFLKPGPVLSVVEAATPILHGLNDTTVEAAGPLFPEASTTNTPAFRANNKLVSNTLSNVTVSSGASSGPTERLKMSTPSATPCN</sequence>
<reference evidence="2" key="1">
    <citation type="submission" date="2020-09" db="EMBL/GenBank/DDBJ databases">
        <title>Genome-Enabled Discovery of Anthraquinone Biosynthesis in Senna tora.</title>
        <authorList>
            <person name="Kang S.-H."/>
            <person name="Pandey R.P."/>
            <person name="Lee C.-M."/>
            <person name="Sim J.-S."/>
            <person name="Jeong J.-T."/>
            <person name="Choi B.-S."/>
            <person name="Jung M."/>
            <person name="Ginzburg D."/>
            <person name="Zhao K."/>
            <person name="Won S.Y."/>
            <person name="Oh T.-J."/>
            <person name="Yu Y."/>
            <person name="Kim N.-H."/>
            <person name="Lee O.R."/>
            <person name="Lee T.-H."/>
            <person name="Bashyal P."/>
            <person name="Kim T.-S."/>
            <person name="Lee W.-H."/>
            <person name="Kawkins C."/>
            <person name="Kim C.-K."/>
            <person name="Kim J.S."/>
            <person name="Ahn B.O."/>
            <person name="Rhee S.Y."/>
            <person name="Sohng J.K."/>
        </authorList>
    </citation>
    <scope>NUCLEOTIDE SEQUENCE</scope>
    <source>
        <tissue evidence="2">Leaf</tissue>
    </source>
</reference>
<dbReference type="Proteomes" id="UP000634136">
    <property type="component" value="Unassembled WGS sequence"/>
</dbReference>
<evidence type="ECO:0000313" key="2">
    <source>
        <dbReference type="EMBL" id="KAF7811205.1"/>
    </source>
</evidence>
<gene>
    <name evidence="2" type="ORF">G2W53_032181</name>
</gene>
<evidence type="ECO:0000313" key="3">
    <source>
        <dbReference type="Proteomes" id="UP000634136"/>
    </source>
</evidence>